<dbReference type="EMBL" id="FQXZ01000007">
    <property type="protein sequence ID" value="SHH92363.1"/>
    <property type="molecule type" value="Genomic_DNA"/>
</dbReference>
<dbReference type="STRING" id="1216006.VA7868_00918"/>
<reference evidence="2 3" key="1">
    <citation type="submission" date="2016-11" db="EMBL/GenBank/DDBJ databases">
        <authorList>
            <person name="Jaros S."/>
            <person name="Januszkiewicz K."/>
            <person name="Wedrychowicz H."/>
        </authorList>
    </citation>
    <scope>NUCLEOTIDE SEQUENCE [LARGE SCALE GENOMIC DNA]</scope>
    <source>
        <strain evidence="2 3">CECT 7868</strain>
    </source>
</reference>
<evidence type="ECO:0000313" key="3">
    <source>
        <dbReference type="Proteomes" id="UP000184608"/>
    </source>
</evidence>
<keyword evidence="3" id="KW-1185">Reference proteome</keyword>
<dbReference type="AlphaFoldDB" id="A0A1M5WZM9"/>
<dbReference type="Proteomes" id="UP000184608">
    <property type="component" value="Unassembled WGS sequence"/>
</dbReference>
<keyword evidence="1" id="KW-0812">Transmembrane</keyword>
<evidence type="ECO:0000256" key="1">
    <source>
        <dbReference type="SAM" id="Phobius"/>
    </source>
</evidence>
<feature type="transmembrane region" description="Helical" evidence="1">
    <location>
        <begin position="12"/>
        <end position="38"/>
    </location>
</feature>
<proteinExistence type="predicted"/>
<protein>
    <submittedName>
        <fullName evidence="2">Uncharacterized protein</fullName>
    </submittedName>
</protein>
<feature type="transmembrane region" description="Helical" evidence="1">
    <location>
        <begin position="50"/>
        <end position="66"/>
    </location>
</feature>
<keyword evidence="1" id="KW-1133">Transmembrane helix</keyword>
<organism evidence="2 3">
    <name type="scientific">Vibrio aerogenes CECT 7868</name>
    <dbReference type="NCBI Taxonomy" id="1216006"/>
    <lineage>
        <taxon>Bacteria</taxon>
        <taxon>Pseudomonadati</taxon>
        <taxon>Pseudomonadota</taxon>
        <taxon>Gammaproteobacteria</taxon>
        <taxon>Vibrionales</taxon>
        <taxon>Vibrionaceae</taxon>
        <taxon>Vibrio</taxon>
    </lineage>
</organism>
<evidence type="ECO:0000313" key="2">
    <source>
        <dbReference type="EMBL" id="SHH92363.1"/>
    </source>
</evidence>
<gene>
    <name evidence="2" type="ORF">VA7868_00918</name>
</gene>
<name>A0A1M5WZM9_9VIBR</name>
<accession>A0A1M5WZM9</accession>
<sequence>MLKTQPSYKIIISYLLEIILLSFFNGFIFLGLFISFIYDTLLKNNQTGSIFIPVMTSILTLIYLSFHRYRKYKNEGIWLLKNDTLHQGDTINFSIELNKIQALITCRPSKKMTNYIGRKGNNIGAYNFIEDGRLIIKIDSHTYLPLYLHEYKNGKLIMDTLVQSFQPKLIENYQFNLEECHNLTMKNRNKLVRTN</sequence>
<keyword evidence="1" id="KW-0472">Membrane</keyword>